<dbReference type="AlphaFoldDB" id="A0A418QNA8"/>
<feature type="domain" description="Heavy metal binding" evidence="3">
    <location>
        <begin position="156"/>
        <end position="183"/>
    </location>
</feature>
<comment type="caution">
    <text evidence="4">The sequence shown here is derived from an EMBL/GenBank/DDBJ whole genome shotgun (WGS) entry which is preliminary data.</text>
</comment>
<name>A0A418QNA8_9BACT</name>
<accession>A0A418QNA8</accession>
<dbReference type="OrthoDB" id="9799434at2"/>
<organism evidence="4 5">
    <name type="scientific">Hymenobacter rubripertinctus</name>
    <dbReference type="NCBI Taxonomy" id="2029981"/>
    <lineage>
        <taxon>Bacteria</taxon>
        <taxon>Pseudomonadati</taxon>
        <taxon>Bacteroidota</taxon>
        <taxon>Cytophagia</taxon>
        <taxon>Cytophagales</taxon>
        <taxon>Hymenobacteraceae</taxon>
        <taxon>Hymenobacter</taxon>
    </lineage>
</organism>
<dbReference type="InterPro" id="IPR045800">
    <property type="entry name" value="HMBD"/>
</dbReference>
<evidence type="ECO:0000313" key="4">
    <source>
        <dbReference type="EMBL" id="RIY06747.1"/>
    </source>
</evidence>
<evidence type="ECO:0000313" key="5">
    <source>
        <dbReference type="Proteomes" id="UP000284250"/>
    </source>
</evidence>
<reference evidence="4 5" key="1">
    <citation type="submission" date="2019-01" db="EMBL/GenBank/DDBJ databases">
        <title>Hymenobacter humicola sp. nov., isolated from soils in Antarctica.</title>
        <authorList>
            <person name="Sedlacek I."/>
            <person name="Holochova P."/>
            <person name="Kralova S."/>
            <person name="Pantucek R."/>
            <person name="Stankova E."/>
            <person name="Vrbovska V."/>
            <person name="Kristofova L."/>
            <person name="Svec P."/>
            <person name="Busse H.-J."/>
        </authorList>
    </citation>
    <scope>NUCLEOTIDE SEQUENCE [LARGE SCALE GENOMIC DNA]</scope>
    <source>
        <strain evidence="4 5">CCM 8852</strain>
    </source>
</reference>
<protein>
    <recommendedName>
        <fullName evidence="3">Heavy metal binding domain-containing protein</fullName>
    </recommendedName>
</protein>
<dbReference type="RefSeq" id="WP_119657203.1">
    <property type="nucleotide sequence ID" value="NZ_JBHUOI010000005.1"/>
</dbReference>
<feature type="chain" id="PRO_5019583107" description="Heavy metal binding domain-containing protein" evidence="2">
    <location>
        <begin position="23"/>
        <end position="183"/>
    </location>
</feature>
<dbReference type="EMBL" id="QYCN01000036">
    <property type="protein sequence ID" value="RIY06747.1"/>
    <property type="molecule type" value="Genomic_DNA"/>
</dbReference>
<evidence type="ECO:0000256" key="2">
    <source>
        <dbReference type="SAM" id="SignalP"/>
    </source>
</evidence>
<gene>
    <name evidence="4" type="ORF">D0T11_18025</name>
</gene>
<proteinExistence type="predicted"/>
<dbReference type="Pfam" id="PF19335">
    <property type="entry name" value="HMBD"/>
    <property type="match status" value="1"/>
</dbReference>
<feature type="region of interest" description="Disordered" evidence="1">
    <location>
        <begin position="24"/>
        <end position="50"/>
    </location>
</feature>
<dbReference type="Proteomes" id="UP000284250">
    <property type="component" value="Unassembled WGS sequence"/>
</dbReference>
<feature type="signal peptide" evidence="2">
    <location>
        <begin position="1"/>
        <end position="22"/>
    </location>
</feature>
<keyword evidence="2" id="KW-0732">Signal</keyword>
<evidence type="ECO:0000259" key="3">
    <source>
        <dbReference type="Pfam" id="PF19335"/>
    </source>
</evidence>
<sequence>MKFSQILLAAALVATASFSAQAQHSHKPGAAAHGHKAAGETHAHQSPHGGVVRTAGAYHLELVQQAGEVHVYLLDGKEATMATTGTTGSVMLLTTAGKTSTATLTASGDHLVAQVPAGVIVRTAIVSLKAKGKSLSARFEKLDAAAKTGKAVGAAYQCPMQCEGSASDKPGACPKCGMALVKK</sequence>
<keyword evidence="5" id="KW-1185">Reference proteome</keyword>
<dbReference type="GO" id="GO:0046872">
    <property type="term" value="F:metal ion binding"/>
    <property type="evidence" value="ECO:0007669"/>
    <property type="project" value="InterPro"/>
</dbReference>
<evidence type="ECO:0000256" key="1">
    <source>
        <dbReference type="SAM" id="MobiDB-lite"/>
    </source>
</evidence>